<evidence type="ECO:0000313" key="2">
    <source>
        <dbReference type="WBParaSite" id="PS1159_v2.g20017.t1"/>
    </source>
</evidence>
<reference evidence="2" key="1">
    <citation type="submission" date="2022-11" db="UniProtKB">
        <authorList>
            <consortium name="WormBaseParasite"/>
        </authorList>
    </citation>
    <scope>IDENTIFICATION</scope>
</reference>
<accession>A0AC35FR25</accession>
<organism evidence="1 2">
    <name type="scientific">Panagrolaimus sp. PS1159</name>
    <dbReference type="NCBI Taxonomy" id="55785"/>
    <lineage>
        <taxon>Eukaryota</taxon>
        <taxon>Metazoa</taxon>
        <taxon>Ecdysozoa</taxon>
        <taxon>Nematoda</taxon>
        <taxon>Chromadorea</taxon>
        <taxon>Rhabditida</taxon>
        <taxon>Tylenchina</taxon>
        <taxon>Panagrolaimomorpha</taxon>
        <taxon>Panagrolaimoidea</taxon>
        <taxon>Panagrolaimidae</taxon>
        <taxon>Panagrolaimus</taxon>
    </lineage>
</organism>
<evidence type="ECO:0000313" key="1">
    <source>
        <dbReference type="Proteomes" id="UP000887580"/>
    </source>
</evidence>
<name>A0AC35FR25_9BILA</name>
<protein>
    <submittedName>
        <fullName evidence="2">Uncharacterized protein</fullName>
    </submittedName>
</protein>
<sequence length="85" mass="9287">MKTVITKKKNPKATAGVSKQGPPSPIPTTPTTNAKAATKDKKKTIETFDEPKAAGRTGGKTIKFYKVDQKKYVDTTFDKSKDEKV</sequence>
<proteinExistence type="predicted"/>
<dbReference type="WBParaSite" id="PS1159_v2.g20017.t1">
    <property type="protein sequence ID" value="PS1159_v2.g20017.t1"/>
    <property type="gene ID" value="PS1159_v2.g20017"/>
</dbReference>
<dbReference type="Proteomes" id="UP000887580">
    <property type="component" value="Unplaced"/>
</dbReference>